<dbReference type="PANTHER" id="PTHR23135:SF4">
    <property type="entry name" value="UDP-N-ACETYLMURAMOYL-L-ALANYL-D-GLUTAMATE--2,6-DIAMINOPIMELATE LIGASE MURE HOMOLOG, CHLOROPLASTIC"/>
    <property type="match status" value="1"/>
</dbReference>
<keyword evidence="9" id="KW-0131">Cell cycle</keyword>
<reference evidence="13" key="1">
    <citation type="submission" date="2017-09" db="EMBL/GenBank/DDBJ databases">
        <title>Depth-based differentiation of microbial function through sediment-hosted aquifers and enrichment of novel symbionts in the deep terrestrial subsurface.</title>
        <authorList>
            <person name="Probst A.J."/>
            <person name="Ladd B."/>
            <person name="Jarett J.K."/>
            <person name="Geller-Mcgrath D.E."/>
            <person name="Sieber C.M.K."/>
            <person name="Emerson J.B."/>
            <person name="Anantharaman K."/>
            <person name="Thomas B.C."/>
            <person name="Malmstrom R."/>
            <person name="Stieglmeier M."/>
            <person name="Klingl A."/>
            <person name="Woyke T."/>
            <person name="Ryan C.M."/>
            <person name="Banfield J.F."/>
        </authorList>
    </citation>
    <scope>NUCLEOTIDE SEQUENCE [LARGE SCALE GENOMIC DNA]</scope>
</reference>
<dbReference type="GO" id="GO:0008360">
    <property type="term" value="P:regulation of cell shape"/>
    <property type="evidence" value="ECO:0007669"/>
    <property type="project" value="UniProtKB-KW"/>
</dbReference>
<dbReference type="Pfam" id="PF08245">
    <property type="entry name" value="Mur_ligase_M"/>
    <property type="match status" value="1"/>
</dbReference>
<dbReference type="GO" id="GO:0005524">
    <property type="term" value="F:ATP binding"/>
    <property type="evidence" value="ECO:0007669"/>
    <property type="project" value="UniProtKB-KW"/>
</dbReference>
<evidence type="ECO:0000256" key="3">
    <source>
        <dbReference type="ARBA" id="ARBA00022598"/>
    </source>
</evidence>
<dbReference type="PANTHER" id="PTHR23135">
    <property type="entry name" value="MUR LIGASE FAMILY MEMBER"/>
    <property type="match status" value="1"/>
</dbReference>
<evidence type="ECO:0000313" key="13">
    <source>
        <dbReference type="Proteomes" id="UP000229056"/>
    </source>
</evidence>
<dbReference type="InterPro" id="IPR013221">
    <property type="entry name" value="Mur_ligase_cen"/>
</dbReference>
<dbReference type="PROSITE" id="PS01011">
    <property type="entry name" value="FOLYLPOLYGLU_SYNT_1"/>
    <property type="match status" value="1"/>
</dbReference>
<dbReference type="GO" id="GO:0004326">
    <property type="term" value="F:tetrahydrofolylpolyglutamate synthase activity"/>
    <property type="evidence" value="ECO:0007669"/>
    <property type="project" value="InterPro"/>
</dbReference>
<dbReference type="Pfam" id="PF02875">
    <property type="entry name" value="Mur_ligase_C"/>
    <property type="match status" value="1"/>
</dbReference>
<keyword evidence="2" id="KW-0963">Cytoplasm</keyword>
<evidence type="ECO:0000256" key="9">
    <source>
        <dbReference type="RuleBase" id="RU004135"/>
    </source>
</evidence>
<dbReference type="InterPro" id="IPR004101">
    <property type="entry name" value="Mur_ligase_C"/>
</dbReference>
<dbReference type="InterPro" id="IPR018109">
    <property type="entry name" value="Folylpolyglutamate_synth_CS"/>
</dbReference>
<proteinExistence type="inferred from homology"/>
<comment type="similarity">
    <text evidence="1">Belongs to the MurCDEF family. MurE subfamily.</text>
</comment>
<evidence type="ECO:0000256" key="6">
    <source>
        <dbReference type="ARBA" id="ARBA00022960"/>
    </source>
</evidence>
<dbReference type="GO" id="GO:0005737">
    <property type="term" value="C:cytoplasm"/>
    <property type="evidence" value="ECO:0007669"/>
    <property type="project" value="UniProtKB-SubCell"/>
</dbReference>
<dbReference type="Gene3D" id="3.40.1190.10">
    <property type="entry name" value="Mur-like, catalytic domain"/>
    <property type="match status" value="1"/>
</dbReference>
<keyword evidence="8 9" id="KW-0961">Cell wall biogenesis/degradation</keyword>
<dbReference type="UniPathway" id="UPA00219"/>
<evidence type="ECO:0000259" key="11">
    <source>
        <dbReference type="Pfam" id="PF08245"/>
    </source>
</evidence>
<dbReference type="NCBIfam" id="TIGR01085">
    <property type="entry name" value="murE"/>
    <property type="match status" value="1"/>
</dbReference>
<feature type="domain" description="Mur ligase central" evidence="11">
    <location>
        <begin position="41"/>
        <end position="256"/>
    </location>
</feature>
<dbReference type="InterPro" id="IPR036615">
    <property type="entry name" value="Mur_ligase_C_dom_sf"/>
</dbReference>
<evidence type="ECO:0000256" key="8">
    <source>
        <dbReference type="ARBA" id="ARBA00023316"/>
    </source>
</evidence>
<evidence type="ECO:0000256" key="5">
    <source>
        <dbReference type="ARBA" id="ARBA00022840"/>
    </source>
</evidence>
<dbReference type="InterPro" id="IPR005761">
    <property type="entry name" value="UDP-N-AcMur-Glu-dNH2Pim_ligase"/>
</dbReference>
<comment type="caution">
    <text evidence="12">The sequence shown here is derived from an EMBL/GenBank/DDBJ whole genome shotgun (WGS) entry which is preliminary data.</text>
</comment>
<evidence type="ECO:0000256" key="2">
    <source>
        <dbReference type="ARBA" id="ARBA00022490"/>
    </source>
</evidence>
<protein>
    <submittedName>
        <fullName evidence="12">UDP-N-acetylmuramoyl-L-alanyl-D-glutamate--2, 6-diaminopimelate ligase</fullName>
    </submittedName>
</protein>
<evidence type="ECO:0000259" key="10">
    <source>
        <dbReference type="Pfam" id="PF02875"/>
    </source>
</evidence>
<keyword evidence="3 12" id="KW-0436">Ligase</keyword>
<keyword evidence="7 9" id="KW-0573">Peptidoglycan synthesis</keyword>
<evidence type="ECO:0000313" key="12">
    <source>
        <dbReference type="EMBL" id="PIS06322.1"/>
    </source>
</evidence>
<dbReference type="SUPFAM" id="SSF53244">
    <property type="entry name" value="MurD-like peptide ligases, peptide-binding domain"/>
    <property type="match status" value="1"/>
</dbReference>
<keyword evidence="4" id="KW-0547">Nucleotide-binding</keyword>
<feature type="domain" description="Mur ligase C-terminal" evidence="10">
    <location>
        <begin position="279"/>
        <end position="415"/>
    </location>
</feature>
<evidence type="ECO:0000256" key="1">
    <source>
        <dbReference type="ARBA" id="ARBA00005898"/>
    </source>
</evidence>
<dbReference type="GO" id="GO:0071555">
    <property type="term" value="P:cell wall organization"/>
    <property type="evidence" value="ECO:0007669"/>
    <property type="project" value="UniProtKB-KW"/>
</dbReference>
<sequence>MKQKIKKIIPKKLLGQYHKSLAVGSKIVYGNPSEKMIVIGVTGTNGKSTTVMMIARILEEAGYIVGATSTAWFKIGSKEWLNDKKMTMLGRNELQKMLHDMVKAGCQYAIVETSSEGIAQHRHLGINYDISVFTNLTPEHIESHGSFENYKKAKEQLFAKLKHDRHKKINGQIIDKVIVANTDDEYIKDFMKYEADARYGYGVKGKSRDGELKAKVEADNISFNDNGITFEVYDSKVSLKLLGLFNVYNALAAITVGQSQGIDISACRKALEKIESIPGRMEFINEGQNFKVLVDYAPEPESLRQLYDCVRQHNLVDNEHKIIHVLGSCGGGRDRDRRPVLGRLAASHADYVVVTNEDPYDDDPQEIIDEVAGGANDGGKEINRDLFKILDRREAIKKAISLASEKDLILLTGKGCEQAIVGPNNQKTFWDERQVARELLNG</sequence>
<name>A0A2H0W4N6_9BACT</name>
<keyword evidence="9" id="KW-0132">Cell division</keyword>
<evidence type="ECO:0000256" key="7">
    <source>
        <dbReference type="ARBA" id="ARBA00022984"/>
    </source>
</evidence>
<dbReference type="SUPFAM" id="SSF53623">
    <property type="entry name" value="MurD-like peptide ligases, catalytic domain"/>
    <property type="match status" value="1"/>
</dbReference>
<dbReference type="Proteomes" id="UP000229056">
    <property type="component" value="Unassembled WGS sequence"/>
</dbReference>
<evidence type="ECO:0000256" key="4">
    <source>
        <dbReference type="ARBA" id="ARBA00022741"/>
    </source>
</evidence>
<dbReference type="InterPro" id="IPR036565">
    <property type="entry name" value="Mur-like_cat_sf"/>
</dbReference>
<dbReference type="EMBL" id="PEZY01000005">
    <property type="protein sequence ID" value="PIS06322.1"/>
    <property type="molecule type" value="Genomic_DNA"/>
</dbReference>
<keyword evidence="5" id="KW-0067">ATP-binding</keyword>
<gene>
    <name evidence="12" type="ORF">COT80_02020</name>
</gene>
<dbReference type="GO" id="GO:0051301">
    <property type="term" value="P:cell division"/>
    <property type="evidence" value="ECO:0007669"/>
    <property type="project" value="UniProtKB-KW"/>
</dbReference>
<dbReference type="Gene3D" id="3.90.190.20">
    <property type="entry name" value="Mur ligase, C-terminal domain"/>
    <property type="match status" value="1"/>
</dbReference>
<comment type="pathway">
    <text evidence="9">Cell wall biogenesis; peptidoglycan biosynthesis.</text>
</comment>
<accession>A0A2H0W4N6</accession>
<keyword evidence="6 9" id="KW-0133">Cell shape</keyword>
<dbReference type="AlphaFoldDB" id="A0A2H0W4N6"/>
<dbReference type="GO" id="GO:0009252">
    <property type="term" value="P:peptidoglycan biosynthetic process"/>
    <property type="evidence" value="ECO:0007669"/>
    <property type="project" value="UniProtKB-UniPathway"/>
</dbReference>
<comment type="subcellular location">
    <subcellularLocation>
        <location evidence="9">Cytoplasm</location>
    </subcellularLocation>
</comment>
<organism evidence="12 13">
    <name type="scientific">Candidatus Buchananbacteria bacterium CG10_big_fil_rev_8_21_14_0_10_33_19</name>
    <dbReference type="NCBI Taxonomy" id="1974525"/>
    <lineage>
        <taxon>Bacteria</taxon>
        <taxon>Candidatus Buchananiibacteriota</taxon>
    </lineage>
</organism>